<dbReference type="PANTHER" id="PTHR45436:SF5">
    <property type="entry name" value="SENSOR HISTIDINE KINASE TRCS"/>
    <property type="match status" value="1"/>
</dbReference>
<dbReference type="KEGG" id="rva:Rvan_0657"/>
<dbReference type="Gene3D" id="6.10.340.10">
    <property type="match status" value="1"/>
</dbReference>
<feature type="region of interest" description="Disordered" evidence="11">
    <location>
        <begin position="92"/>
        <end position="111"/>
    </location>
</feature>
<dbReference type="SMART" id="SM00387">
    <property type="entry name" value="HATPase_c"/>
    <property type="match status" value="1"/>
</dbReference>
<reference evidence="16" key="1">
    <citation type="journal article" date="2011" name="J. Bacteriol.">
        <title>Genome sequences of eight morphologically diverse alphaproteobacteria.</title>
        <authorList>
            <consortium name="US DOE Joint Genome Institute"/>
            <person name="Brown P.J."/>
            <person name="Kysela D.T."/>
            <person name="Buechlein A."/>
            <person name="Hemmerich C."/>
            <person name="Brun Y.V."/>
        </authorList>
    </citation>
    <scope>NUCLEOTIDE SEQUENCE [LARGE SCALE GENOMIC DNA]</scope>
    <source>
        <strain evidence="16">ATCC 17100 / ATH 3.1.1 / DSM 162 / LMG 4299</strain>
    </source>
</reference>
<dbReference type="GO" id="GO:0000155">
    <property type="term" value="F:phosphorelay sensor kinase activity"/>
    <property type="evidence" value="ECO:0007669"/>
    <property type="project" value="InterPro"/>
</dbReference>
<evidence type="ECO:0000256" key="9">
    <source>
        <dbReference type="ARBA" id="ARBA00023012"/>
    </source>
</evidence>
<comment type="catalytic activity">
    <reaction evidence="1">
        <text>ATP + protein L-histidine = ADP + protein N-phospho-L-histidine.</text>
        <dbReference type="EC" id="2.7.13.3"/>
    </reaction>
</comment>
<dbReference type="Gene3D" id="1.10.287.130">
    <property type="match status" value="1"/>
</dbReference>
<dbReference type="eggNOG" id="COG5000">
    <property type="taxonomic scope" value="Bacteria"/>
</dbReference>
<feature type="domain" description="Histidine kinase" evidence="13">
    <location>
        <begin position="354"/>
        <end position="591"/>
    </location>
</feature>
<dbReference type="Gene3D" id="3.30.565.10">
    <property type="entry name" value="Histidine kinase-like ATPase, C-terminal domain"/>
    <property type="match status" value="1"/>
</dbReference>
<dbReference type="Pfam" id="PF00512">
    <property type="entry name" value="HisKA"/>
    <property type="match status" value="1"/>
</dbReference>
<evidence type="ECO:0000256" key="3">
    <source>
        <dbReference type="ARBA" id="ARBA00012438"/>
    </source>
</evidence>
<dbReference type="PRINTS" id="PR00344">
    <property type="entry name" value="BCTRLSENSOR"/>
</dbReference>
<accession>E3HZY3</accession>
<dbReference type="InterPro" id="IPR036097">
    <property type="entry name" value="HisK_dim/P_sf"/>
</dbReference>
<dbReference type="AlphaFoldDB" id="E3HZY3"/>
<dbReference type="InterPro" id="IPR005467">
    <property type="entry name" value="His_kinase_dom"/>
</dbReference>
<feature type="transmembrane region" description="Helical" evidence="12">
    <location>
        <begin position="44"/>
        <end position="63"/>
    </location>
</feature>
<dbReference type="OrthoDB" id="9805942at2"/>
<dbReference type="InterPro" id="IPR036890">
    <property type="entry name" value="HATPase_C_sf"/>
</dbReference>
<dbReference type="Pfam" id="PF02518">
    <property type="entry name" value="HATPase_c"/>
    <property type="match status" value="1"/>
</dbReference>
<dbReference type="GO" id="GO:0016020">
    <property type="term" value="C:membrane"/>
    <property type="evidence" value="ECO:0007669"/>
    <property type="project" value="UniProtKB-SubCell"/>
</dbReference>
<dbReference type="SMART" id="SM00304">
    <property type="entry name" value="HAMP"/>
    <property type="match status" value="1"/>
</dbReference>
<dbReference type="Pfam" id="PF00672">
    <property type="entry name" value="HAMP"/>
    <property type="match status" value="1"/>
</dbReference>
<dbReference type="CDD" id="cd06225">
    <property type="entry name" value="HAMP"/>
    <property type="match status" value="1"/>
</dbReference>
<dbReference type="InterPro" id="IPR025919">
    <property type="entry name" value="Stimulus_sens_dom"/>
</dbReference>
<evidence type="ECO:0000256" key="4">
    <source>
        <dbReference type="ARBA" id="ARBA00022553"/>
    </source>
</evidence>
<dbReference type="EC" id="2.7.13.3" evidence="3"/>
<dbReference type="SMART" id="SM00388">
    <property type="entry name" value="HisKA"/>
    <property type="match status" value="1"/>
</dbReference>
<evidence type="ECO:0000256" key="11">
    <source>
        <dbReference type="SAM" id="MobiDB-lite"/>
    </source>
</evidence>
<dbReference type="SUPFAM" id="SSF55874">
    <property type="entry name" value="ATPase domain of HSP90 chaperone/DNA topoisomerase II/histidine kinase"/>
    <property type="match status" value="1"/>
</dbReference>
<evidence type="ECO:0000313" key="16">
    <source>
        <dbReference type="Proteomes" id="UP000001399"/>
    </source>
</evidence>
<evidence type="ECO:0000313" key="15">
    <source>
        <dbReference type="EMBL" id="ADP69934.1"/>
    </source>
</evidence>
<evidence type="ECO:0000256" key="7">
    <source>
        <dbReference type="ARBA" id="ARBA00022777"/>
    </source>
</evidence>
<dbReference type="PROSITE" id="PS50109">
    <property type="entry name" value="HIS_KIN"/>
    <property type="match status" value="1"/>
</dbReference>
<dbReference type="InterPro" id="IPR004358">
    <property type="entry name" value="Sig_transdc_His_kin-like_C"/>
</dbReference>
<evidence type="ECO:0000256" key="12">
    <source>
        <dbReference type="SAM" id="Phobius"/>
    </source>
</evidence>
<dbReference type="EMBL" id="CP002292">
    <property type="protein sequence ID" value="ADP69934.1"/>
    <property type="molecule type" value="Genomic_DNA"/>
</dbReference>
<evidence type="ECO:0000259" key="13">
    <source>
        <dbReference type="PROSITE" id="PS50109"/>
    </source>
</evidence>
<dbReference type="SUPFAM" id="SSF47384">
    <property type="entry name" value="Homodimeric domain of signal transducing histidine kinase"/>
    <property type="match status" value="1"/>
</dbReference>
<dbReference type="STRING" id="648757.Rvan_0657"/>
<evidence type="ECO:0000256" key="8">
    <source>
        <dbReference type="ARBA" id="ARBA00022989"/>
    </source>
</evidence>
<sequence>MVDMSRWWEATSVRRPGRALRLRLLRAGRHLFSRYRFNSITRRIIVINIIGVAVLVGGILYLNQYRVKFIGTRVENLTTQAQIIATAIAQTSKNGGDADGSRAGDRLAVPSSGLSNPDLSFRVDPEVVSPMLRDLVGPTKTRARVFDPYGTLISDSLNLYTRAPTSRAADGGATQGDPGLFNTIWAWLRGQFWTSDLPIYKEFGADGKSYEEVRVALAGSLAPLIRVTEAGDIVISIAVPIQRDSATLGALLLTAQGGDIDDMIARDRLQIVEVAALVAFVTAILSLLLASTIAEPMRRLAVAAERVRRNIKNREQIPDFSDRPDEIGHLSRAFRDMTNALYSRLDAIESFAADVSHELKNPLTSLRNAASLLPRVKNNEDRDKLVAIIEHDVRRLDRLITDISDASRLDAELAREMAKPVDLAKLLKMLCEIQREVRRESGIGIVLNVEGCVTEEDFAETRRFIANGNDSRLSQVIANLLDNAISFSPKKGSIYVSARRLPKKDEIEISVEDEGPGIRDENLEKIFERFYTDRPESFGQNSGLGLNISQQIVKAHGGHIWAENRTSPKPLNPNRPAWGGAAARTPVPTREEAFACGVKERYSWGARVVIRLPACPLG</sequence>
<evidence type="ECO:0000256" key="2">
    <source>
        <dbReference type="ARBA" id="ARBA00004370"/>
    </source>
</evidence>
<dbReference type="Proteomes" id="UP000001399">
    <property type="component" value="Chromosome"/>
</dbReference>
<keyword evidence="6 12" id="KW-0812">Transmembrane</keyword>
<organism evidence="15 16">
    <name type="scientific">Rhodomicrobium vannielii (strain ATCC 17100 / DSM 162 / LMG 4299 / NCIMB 10020 / ATH 3.1.1)</name>
    <dbReference type="NCBI Taxonomy" id="648757"/>
    <lineage>
        <taxon>Bacteria</taxon>
        <taxon>Pseudomonadati</taxon>
        <taxon>Pseudomonadota</taxon>
        <taxon>Alphaproteobacteria</taxon>
        <taxon>Hyphomicrobiales</taxon>
        <taxon>Hyphomicrobiaceae</taxon>
        <taxon>Rhodomicrobium</taxon>
    </lineage>
</organism>
<proteinExistence type="predicted"/>
<evidence type="ECO:0000256" key="1">
    <source>
        <dbReference type="ARBA" id="ARBA00000085"/>
    </source>
</evidence>
<dbReference type="InterPro" id="IPR025908">
    <property type="entry name" value="Sensor_TM1"/>
</dbReference>
<dbReference type="RefSeq" id="WP_013418338.1">
    <property type="nucleotide sequence ID" value="NC_014664.1"/>
</dbReference>
<dbReference type="InterPro" id="IPR003660">
    <property type="entry name" value="HAMP_dom"/>
</dbReference>
<protein>
    <recommendedName>
        <fullName evidence="3">histidine kinase</fullName>
        <ecNumber evidence="3">2.7.13.3</ecNumber>
    </recommendedName>
</protein>
<evidence type="ECO:0000259" key="14">
    <source>
        <dbReference type="PROSITE" id="PS50885"/>
    </source>
</evidence>
<keyword evidence="10 12" id="KW-0472">Membrane</keyword>
<name>E3HZY3_RHOVT</name>
<dbReference type="HOGENOM" id="CLU_000445_89_6_5"/>
<evidence type="ECO:0000256" key="6">
    <source>
        <dbReference type="ARBA" id="ARBA00022692"/>
    </source>
</evidence>
<dbReference type="InterPro" id="IPR003594">
    <property type="entry name" value="HATPase_dom"/>
</dbReference>
<feature type="domain" description="HAMP" evidence="14">
    <location>
        <begin position="291"/>
        <end position="346"/>
    </location>
</feature>
<keyword evidence="8 12" id="KW-1133">Transmembrane helix</keyword>
<keyword evidence="16" id="KW-1185">Reference proteome</keyword>
<keyword evidence="9" id="KW-0902">Two-component regulatory system</keyword>
<dbReference type="InterPro" id="IPR050428">
    <property type="entry name" value="TCS_sensor_his_kinase"/>
</dbReference>
<dbReference type="CDD" id="cd00082">
    <property type="entry name" value="HisKA"/>
    <property type="match status" value="1"/>
</dbReference>
<dbReference type="PANTHER" id="PTHR45436">
    <property type="entry name" value="SENSOR HISTIDINE KINASE YKOH"/>
    <property type="match status" value="1"/>
</dbReference>
<evidence type="ECO:0000256" key="10">
    <source>
        <dbReference type="ARBA" id="ARBA00023136"/>
    </source>
</evidence>
<keyword evidence="4" id="KW-0597">Phosphoprotein</keyword>
<dbReference type="eggNOG" id="COG2205">
    <property type="taxonomic scope" value="Bacteria"/>
</dbReference>
<keyword evidence="7 15" id="KW-0418">Kinase</keyword>
<dbReference type="Pfam" id="PF13756">
    <property type="entry name" value="Stimulus_sens_1"/>
    <property type="match status" value="1"/>
</dbReference>
<dbReference type="InterPro" id="IPR003661">
    <property type="entry name" value="HisK_dim/P_dom"/>
</dbReference>
<feature type="transmembrane region" description="Helical" evidence="12">
    <location>
        <begin position="271"/>
        <end position="290"/>
    </location>
</feature>
<keyword evidence="5" id="KW-0808">Transferase</keyword>
<gene>
    <name evidence="15" type="ordered locus">Rvan_0657</name>
</gene>
<evidence type="ECO:0000256" key="5">
    <source>
        <dbReference type="ARBA" id="ARBA00022679"/>
    </source>
</evidence>
<dbReference type="PROSITE" id="PS50885">
    <property type="entry name" value="HAMP"/>
    <property type="match status" value="1"/>
</dbReference>
<comment type="subcellular location">
    <subcellularLocation>
        <location evidence="2">Membrane</location>
    </subcellularLocation>
</comment>
<dbReference type="Pfam" id="PF13755">
    <property type="entry name" value="Sensor_TM1"/>
    <property type="match status" value="1"/>
</dbReference>